<dbReference type="AlphaFoldDB" id="A0A6J4SF16"/>
<proteinExistence type="predicted"/>
<sequence length="115" mass="11920">MSPIDALPSVPLSALPAEVRKGSAEDQKAYKAALGFERLLLQNFVEDMTKAGGMDDSPYASQIQDGMSDALMSGGGLGLGEQLFHALRPENVKGSDPSTSDQRDVGAQGAAEAPA</sequence>
<name>A0A6J4SF16_9ACTN</name>
<gene>
    <name evidence="2" type="ORF">AVDCRST_MAG65-2400</name>
</gene>
<dbReference type="EMBL" id="CADCVL010000394">
    <property type="protein sequence ID" value="CAA9497848.1"/>
    <property type="molecule type" value="Genomic_DNA"/>
</dbReference>
<feature type="region of interest" description="Disordered" evidence="1">
    <location>
        <begin position="87"/>
        <end position="115"/>
    </location>
</feature>
<reference evidence="2" key="1">
    <citation type="submission" date="2020-02" db="EMBL/GenBank/DDBJ databases">
        <authorList>
            <person name="Meier V. D."/>
        </authorList>
    </citation>
    <scope>NUCLEOTIDE SEQUENCE</scope>
    <source>
        <strain evidence="2">AVDCRST_MAG65</strain>
    </source>
</reference>
<organism evidence="2">
    <name type="scientific">uncultured Solirubrobacteraceae bacterium</name>
    <dbReference type="NCBI Taxonomy" id="1162706"/>
    <lineage>
        <taxon>Bacteria</taxon>
        <taxon>Bacillati</taxon>
        <taxon>Actinomycetota</taxon>
        <taxon>Thermoleophilia</taxon>
        <taxon>Solirubrobacterales</taxon>
        <taxon>Solirubrobacteraceae</taxon>
        <taxon>environmental samples</taxon>
    </lineage>
</organism>
<protein>
    <recommendedName>
        <fullName evidence="3">Flagellar protein FlgJ N-terminal domain-containing protein</fullName>
    </recommendedName>
</protein>
<evidence type="ECO:0008006" key="3">
    <source>
        <dbReference type="Google" id="ProtNLM"/>
    </source>
</evidence>
<accession>A0A6J4SF16</accession>
<evidence type="ECO:0000313" key="2">
    <source>
        <dbReference type="EMBL" id="CAA9497848.1"/>
    </source>
</evidence>
<evidence type="ECO:0000256" key="1">
    <source>
        <dbReference type="SAM" id="MobiDB-lite"/>
    </source>
</evidence>